<evidence type="ECO:0000313" key="2">
    <source>
        <dbReference type="Proteomes" id="UP000260644"/>
    </source>
</evidence>
<dbReference type="OrthoDB" id="3678778at2"/>
<gene>
    <name evidence="1" type="ORF">DVR12_03055</name>
</gene>
<dbReference type="Proteomes" id="UP000260644">
    <property type="component" value="Unassembled WGS sequence"/>
</dbReference>
<accession>A0A3E1YHB5</accession>
<reference evidence="1 2" key="1">
    <citation type="submission" date="2018-07" db="EMBL/GenBank/DDBJ databases">
        <title>Chitinophaga K2CV101002-2 sp. nov., isolated from a monsoon evergreen broad-leaved forest soil.</title>
        <authorList>
            <person name="Lv Y."/>
        </authorList>
    </citation>
    <scope>NUCLEOTIDE SEQUENCE [LARGE SCALE GENOMIC DNA]</scope>
    <source>
        <strain evidence="1 2">GDMCC 1.1288</strain>
    </source>
</reference>
<keyword evidence="2" id="KW-1185">Reference proteome</keyword>
<dbReference type="EMBL" id="QPMM01000001">
    <property type="protein sequence ID" value="RFS26779.1"/>
    <property type="molecule type" value="Genomic_DNA"/>
</dbReference>
<dbReference type="AlphaFoldDB" id="A0A3E1YHB5"/>
<name>A0A3E1YHB5_9BACT</name>
<proteinExistence type="predicted"/>
<sequence>MNNSIPAGYENELSDYQSVITDNWCGETIAWGFKIIRHLGDERFHQLRKYGQLECLNVGHWVLITKILTYKEAEEKYGAITEEEYGPRGGWKSTTFGSKKFVSKLMKPEK</sequence>
<organism evidence="1 2">
    <name type="scientific">Chitinophaga silvatica</name>
    <dbReference type="NCBI Taxonomy" id="2282649"/>
    <lineage>
        <taxon>Bacteria</taxon>
        <taxon>Pseudomonadati</taxon>
        <taxon>Bacteroidota</taxon>
        <taxon>Chitinophagia</taxon>
        <taxon>Chitinophagales</taxon>
        <taxon>Chitinophagaceae</taxon>
        <taxon>Chitinophaga</taxon>
    </lineage>
</organism>
<evidence type="ECO:0000313" key="1">
    <source>
        <dbReference type="EMBL" id="RFS26779.1"/>
    </source>
</evidence>
<comment type="caution">
    <text evidence="1">The sequence shown here is derived from an EMBL/GenBank/DDBJ whole genome shotgun (WGS) entry which is preliminary data.</text>
</comment>
<dbReference type="RefSeq" id="WP_116973971.1">
    <property type="nucleotide sequence ID" value="NZ_QPMM01000001.1"/>
</dbReference>
<protein>
    <submittedName>
        <fullName evidence="1">Uncharacterized protein</fullName>
    </submittedName>
</protein>